<dbReference type="EMBL" id="OY731400">
    <property type="protein sequence ID" value="CAJ1938013.1"/>
    <property type="molecule type" value="Genomic_DNA"/>
</dbReference>
<sequence>MLESTKRNSRLMVSDLLGRSNKVEALVKRGDCMGFNSMKRKRGRAKRYEFISSTSAFIFVALWSMKNASESLIG</sequence>
<organism evidence="2 3">
    <name type="scientific">Sphenostylis stenocarpa</name>
    <dbReference type="NCBI Taxonomy" id="92480"/>
    <lineage>
        <taxon>Eukaryota</taxon>
        <taxon>Viridiplantae</taxon>
        <taxon>Streptophyta</taxon>
        <taxon>Embryophyta</taxon>
        <taxon>Tracheophyta</taxon>
        <taxon>Spermatophyta</taxon>
        <taxon>Magnoliopsida</taxon>
        <taxon>eudicotyledons</taxon>
        <taxon>Gunneridae</taxon>
        <taxon>Pentapetalae</taxon>
        <taxon>rosids</taxon>
        <taxon>fabids</taxon>
        <taxon>Fabales</taxon>
        <taxon>Fabaceae</taxon>
        <taxon>Papilionoideae</taxon>
        <taxon>50 kb inversion clade</taxon>
        <taxon>NPAAA clade</taxon>
        <taxon>indigoferoid/millettioid clade</taxon>
        <taxon>Phaseoleae</taxon>
        <taxon>Sphenostylis</taxon>
    </lineage>
</organism>
<keyword evidence="1" id="KW-0812">Transmembrane</keyword>
<name>A0AA86SAB5_9FABA</name>
<protein>
    <submittedName>
        <fullName evidence="2">Uncharacterized protein</fullName>
    </submittedName>
</protein>
<keyword evidence="1" id="KW-1133">Transmembrane helix</keyword>
<keyword evidence="1" id="KW-0472">Membrane</keyword>
<accession>A0AA86SAB5</accession>
<dbReference type="Gramene" id="rna-AYBTSS11_LOCUS8328">
    <property type="protein sequence ID" value="CAJ1938013.1"/>
    <property type="gene ID" value="gene-AYBTSS11_LOCUS8328"/>
</dbReference>
<reference evidence="2" key="1">
    <citation type="submission" date="2023-10" db="EMBL/GenBank/DDBJ databases">
        <authorList>
            <person name="Domelevo Entfellner J.-B."/>
        </authorList>
    </citation>
    <scope>NUCLEOTIDE SEQUENCE</scope>
</reference>
<dbReference type="Proteomes" id="UP001189624">
    <property type="component" value="Chromosome 3"/>
</dbReference>
<dbReference type="AlphaFoldDB" id="A0AA86SAB5"/>
<evidence type="ECO:0000313" key="3">
    <source>
        <dbReference type="Proteomes" id="UP001189624"/>
    </source>
</evidence>
<evidence type="ECO:0000313" key="2">
    <source>
        <dbReference type="EMBL" id="CAJ1938013.1"/>
    </source>
</evidence>
<proteinExistence type="predicted"/>
<keyword evidence="3" id="KW-1185">Reference proteome</keyword>
<evidence type="ECO:0000256" key="1">
    <source>
        <dbReference type="SAM" id="Phobius"/>
    </source>
</evidence>
<feature type="transmembrane region" description="Helical" evidence="1">
    <location>
        <begin position="48"/>
        <end position="65"/>
    </location>
</feature>
<gene>
    <name evidence="2" type="ORF">AYBTSS11_LOCUS8328</name>
</gene>